<evidence type="ECO:0008006" key="7">
    <source>
        <dbReference type="Google" id="ProtNLM"/>
    </source>
</evidence>
<dbReference type="SUPFAM" id="SSF110738">
    <property type="entry name" value="Glycerate kinase I"/>
    <property type="match status" value="1"/>
</dbReference>
<dbReference type="GO" id="GO:0031388">
    <property type="term" value="P:organic acid phosphorylation"/>
    <property type="evidence" value="ECO:0007669"/>
    <property type="project" value="UniProtKB-UniRule"/>
</dbReference>
<dbReference type="NCBIfam" id="TIGR00045">
    <property type="entry name" value="glycerate kinase"/>
    <property type="match status" value="1"/>
</dbReference>
<comment type="similarity">
    <text evidence="1 4">Belongs to the glycerate kinase type-1 family.</text>
</comment>
<dbReference type="GO" id="GO:0008887">
    <property type="term" value="F:glycerate kinase activity"/>
    <property type="evidence" value="ECO:0007669"/>
    <property type="project" value="UniProtKB-UniRule"/>
</dbReference>
<dbReference type="InterPro" id="IPR036129">
    <property type="entry name" value="Glycerate_kinase_sf"/>
</dbReference>
<dbReference type="PANTHER" id="PTHR21599">
    <property type="entry name" value="GLYCERATE KINASE"/>
    <property type="match status" value="1"/>
</dbReference>
<name>A0A2U8E3B6_9BACT</name>
<evidence type="ECO:0000256" key="4">
    <source>
        <dbReference type="PIRNR" id="PIRNR006078"/>
    </source>
</evidence>
<keyword evidence="6" id="KW-1185">Reference proteome</keyword>
<dbReference type="RefSeq" id="WP_108824835.1">
    <property type="nucleotide sequence ID" value="NZ_CP023004.1"/>
</dbReference>
<evidence type="ECO:0000256" key="3">
    <source>
        <dbReference type="ARBA" id="ARBA00022777"/>
    </source>
</evidence>
<dbReference type="PANTHER" id="PTHR21599:SF0">
    <property type="entry name" value="GLYCERATE KINASE"/>
    <property type="match status" value="1"/>
</dbReference>
<dbReference type="Gene3D" id="3.40.50.10350">
    <property type="entry name" value="Glycerate kinase, domain 1"/>
    <property type="match status" value="1"/>
</dbReference>
<dbReference type="Proteomes" id="UP000244896">
    <property type="component" value="Chromosome"/>
</dbReference>
<dbReference type="InterPro" id="IPR018197">
    <property type="entry name" value="Glycerate_kinase_RE-like"/>
</dbReference>
<dbReference type="KEGG" id="elut:CKA38_07010"/>
<dbReference type="AlphaFoldDB" id="A0A2U8E3B6"/>
<evidence type="ECO:0000256" key="1">
    <source>
        <dbReference type="ARBA" id="ARBA00006284"/>
    </source>
</evidence>
<keyword evidence="3 4" id="KW-0418">Kinase</keyword>
<dbReference type="InterPro" id="IPR018193">
    <property type="entry name" value="Glyc_kinase_flavodox-like_fold"/>
</dbReference>
<evidence type="ECO:0000313" key="5">
    <source>
        <dbReference type="EMBL" id="AWI09022.1"/>
    </source>
</evidence>
<dbReference type="PIRSF" id="PIRSF006078">
    <property type="entry name" value="GlxK"/>
    <property type="match status" value="1"/>
</dbReference>
<sequence length="374" mass="37958">MLPQKILVAPDKFKGTLTATQAARAIERGLRARVPGGGALAVRLLPIADGGEGTTDAICAALPGARLVAVPSAGPFGEPREGEAAVSGSDAFFEMACVSGLKLVTSQSRDPWRATTRGVGEMLRALAVGGAKKIHVGLGGSATNDAGLGVGAALDYRFLDARGNEVVPLPENYERITGIVAPAKNPLEGVEVTGLCDVTNPLLGSDGASHVYGPQKGLRDPARLDAVLARIAGLVARDMGVDYRDTPGAGAAGGLGYGLMTFAGAKLKPGFETIAALAGIEAAVRECDLVITGEGRLDNQTLFGKGPAELARLARREGKPVVAFGGCVEAGAEKGLREVFADIYTLTGADSAGAGAGAALEAAASRFAAERMQS</sequence>
<protein>
    <recommendedName>
        <fullName evidence="7">Glycerate kinase</fullName>
    </recommendedName>
</protein>
<gene>
    <name evidence="5" type="ORF">CKA38_07010</name>
</gene>
<evidence type="ECO:0000313" key="6">
    <source>
        <dbReference type="Proteomes" id="UP000244896"/>
    </source>
</evidence>
<organism evidence="5 6">
    <name type="scientific">Ereboglobus luteus</name>
    <dbReference type="NCBI Taxonomy" id="1796921"/>
    <lineage>
        <taxon>Bacteria</taxon>
        <taxon>Pseudomonadati</taxon>
        <taxon>Verrucomicrobiota</taxon>
        <taxon>Opitutia</taxon>
        <taxon>Opitutales</taxon>
        <taxon>Opitutaceae</taxon>
        <taxon>Ereboglobus</taxon>
    </lineage>
</organism>
<dbReference type="EMBL" id="CP023004">
    <property type="protein sequence ID" value="AWI09022.1"/>
    <property type="molecule type" value="Genomic_DNA"/>
</dbReference>
<dbReference type="OrthoDB" id="9774290at2"/>
<dbReference type="InterPro" id="IPR004381">
    <property type="entry name" value="Glycerate_kinase"/>
</dbReference>
<dbReference type="Pfam" id="PF02595">
    <property type="entry name" value="Gly_kinase"/>
    <property type="match status" value="1"/>
</dbReference>
<reference evidence="5 6" key="1">
    <citation type="journal article" date="2018" name="Syst. Appl. Microbiol.">
        <title>Ereboglobus luteus gen. nov. sp. nov. from cockroach guts, and new insights into the oxygen relationship of the genera Opitutus and Didymococcus (Verrucomicrobia: Opitutaceae).</title>
        <authorList>
            <person name="Tegtmeier D."/>
            <person name="Belitz A."/>
            <person name="Radek R."/>
            <person name="Heimerl T."/>
            <person name="Brune A."/>
        </authorList>
    </citation>
    <scope>NUCLEOTIDE SEQUENCE [LARGE SCALE GENOMIC DNA]</scope>
    <source>
        <strain evidence="5 6">Ho45</strain>
    </source>
</reference>
<evidence type="ECO:0000256" key="2">
    <source>
        <dbReference type="ARBA" id="ARBA00022679"/>
    </source>
</evidence>
<accession>A0A2U8E3B6</accession>
<dbReference type="Gene3D" id="3.90.1510.10">
    <property type="entry name" value="Glycerate kinase, domain 2"/>
    <property type="match status" value="1"/>
</dbReference>
<proteinExistence type="inferred from homology"/>
<keyword evidence="2 4" id="KW-0808">Transferase</keyword>